<keyword evidence="6" id="KW-0539">Nucleus</keyword>
<dbReference type="GeneTree" id="ENSGT01150000286934"/>
<evidence type="ECO:0000256" key="3">
    <source>
        <dbReference type="ARBA" id="ARBA00022737"/>
    </source>
</evidence>
<evidence type="ECO:0000256" key="8">
    <source>
        <dbReference type="SAM" id="MobiDB-lite"/>
    </source>
</evidence>
<dbReference type="PROSITE" id="PS50157">
    <property type="entry name" value="ZINC_FINGER_C2H2_2"/>
    <property type="match status" value="2"/>
</dbReference>
<dbReference type="GO" id="GO:0010468">
    <property type="term" value="P:regulation of gene expression"/>
    <property type="evidence" value="ECO:0007669"/>
    <property type="project" value="TreeGrafter"/>
</dbReference>
<evidence type="ECO:0000256" key="5">
    <source>
        <dbReference type="ARBA" id="ARBA00022833"/>
    </source>
</evidence>
<dbReference type="PANTHER" id="PTHR16515:SF66">
    <property type="entry name" value="C2H2-TYPE DOMAIN-CONTAINING PROTEIN"/>
    <property type="match status" value="1"/>
</dbReference>
<evidence type="ECO:0000313" key="10">
    <source>
        <dbReference type="Ensembl" id="ENSPFOP00000023380.1"/>
    </source>
</evidence>
<feature type="region of interest" description="Disordered" evidence="8">
    <location>
        <begin position="77"/>
        <end position="155"/>
    </location>
</feature>
<name>A0A096LW39_POEFO</name>
<dbReference type="Proteomes" id="UP000028760">
    <property type="component" value="Unassembled WGS sequence"/>
</dbReference>
<dbReference type="Pfam" id="PF00096">
    <property type="entry name" value="zf-C2H2"/>
    <property type="match status" value="2"/>
</dbReference>
<keyword evidence="11" id="KW-1185">Reference proteome</keyword>
<dbReference type="AlphaFoldDB" id="A0A096LW39"/>
<evidence type="ECO:0000256" key="6">
    <source>
        <dbReference type="ARBA" id="ARBA00023242"/>
    </source>
</evidence>
<feature type="compositionally biased region" description="Basic and acidic residues" evidence="8">
    <location>
        <begin position="134"/>
        <end position="148"/>
    </location>
</feature>
<reference evidence="11" key="1">
    <citation type="submission" date="2013-10" db="EMBL/GenBank/DDBJ databases">
        <authorList>
            <person name="Schartl M."/>
            <person name="Warren W."/>
        </authorList>
    </citation>
    <scope>NUCLEOTIDE SEQUENCE [LARGE SCALE GENOMIC DNA]</scope>
    <source>
        <strain evidence="11">female</strain>
    </source>
</reference>
<keyword evidence="3" id="KW-0677">Repeat</keyword>
<evidence type="ECO:0000259" key="9">
    <source>
        <dbReference type="PROSITE" id="PS50157"/>
    </source>
</evidence>
<dbReference type="EMBL" id="AYCK01004654">
    <property type="status" value="NOT_ANNOTATED_CDS"/>
    <property type="molecule type" value="Genomic_DNA"/>
</dbReference>
<dbReference type="InterPro" id="IPR036236">
    <property type="entry name" value="Znf_C2H2_sf"/>
</dbReference>
<comment type="subcellular location">
    <subcellularLocation>
        <location evidence="1">Nucleus</location>
    </subcellularLocation>
</comment>
<feature type="compositionally biased region" description="Low complexity" evidence="8">
    <location>
        <begin position="280"/>
        <end position="289"/>
    </location>
</feature>
<dbReference type="FunFam" id="3.30.160.60:FF:000848">
    <property type="entry name" value="Zinc finger protein 35"/>
    <property type="match status" value="1"/>
</dbReference>
<accession>A0A096LW39</accession>
<keyword evidence="2" id="KW-0479">Metal-binding</keyword>
<dbReference type="eggNOG" id="KOG1721">
    <property type="taxonomic scope" value="Eukaryota"/>
</dbReference>
<evidence type="ECO:0000256" key="1">
    <source>
        <dbReference type="ARBA" id="ARBA00004123"/>
    </source>
</evidence>
<feature type="compositionally biased region" description="Polar residues" evidence="8">
    <location>
        <begin position="265"/>
        <end position="279"/>
    </location>
</feature>
<dbReference type="FunFam" id="3.30.160.60:FF:000512">
    <property type="entry name" value="zinc finger protein 197 isoform X1"/>
    <property type="match status" value="1"/>
</dbReference>
<feature type="region of interest" description="Disordered" evidence="8">
    <location>
        <begin position="258"/>
        <end position="294"/>
    </location>
</feature>
<protein>
    <recommendedName>
        <fullName evidence="9">C2H2-type domain-containing protein</fullName>
    </recommendedName>
</protein>
<dbReference type="STRING" id="48698.ENSPFOP00000023380"/>
<evidence type="ECO:0000313" key="11">
    <source>
        <dbReference type="Proteomes" id="UP000028760"/>
    </source>
</evidence>
<dbReference type="PROSITE" id="PS00028">
    <property type="entry name" value="ZINC_FINGER_C2H2_1"/>
    <property type="match status" value="2"/>
</dbReference>
<evidence type="ECO:0000256" key="7">
    <source>
        <dbReference type="PROSITE-ProRule" id="PRU00042"/>
    </source>
</evidence>
<dbReference type="SUPFAM" id="SSF57667">
    <property type="entry name" value="beta-beta-alpha zinc fingers"/>
    <property type="match status" value="1"/>
</dbReference>
<dbReference type="GO" id="GO:0008270">
    <property type="term" value="F:zinc ion binding"/>
    <property type="evidence" value="ECO:0007669"/>
    <property type="project" value="UniProtKB-KW"/>
</dbReference>
<proteinExistence type="predicted"/>
<dbReference type="InterPro" id="IPR013087">
    <property type="entry name" value="Znf_C2H2_type"/>
</dbReference>
<feature type="compositionally biased region" description="Polar residues" evidence="8">
    <location>
        <begin position="105"/>
        <end position="114"/>
    </location>
</feature>
<reference evidence="10" key="3">
    <citation type="submission" date="2025-09" db="UniProtKB">
        <authorList>
            <consortium name="Ensembl"/>
        </authorList>
    </citation>
    <scope>IDENTIFICATION</scope>
</reference>
<keyword evidence="5" id="KW-0862">Zinc</keyword>
<dbReference type="Gene3D" id="3.30.160.60">
    <property type="entry name" value="Classic Zinc Finger"/>
    <property type="match status" value="2"/>
</dbReference>
<feature type="domain" description="C2H2-type" evidence="9">
    <location>
        <begin position="342"/>
        <end position="369"/>
    </location>
</feature>
<sequence>PANRSNMANNNNCVAFQSKLTSIMEMLAKAAVMEISKLWEEGFAVVQVELLRRESEIKVLNRKLISMENERLTALSQAAKSSSLPRREQQNNLPPPAGEAGLSVESVQTLPSDQSVRDKADSSGNNEALLPVQMEEKENAAKQRKSDLCESEDRDDEEFVVKLEEDDDVEIVEQEVDLNPRSSTVGHHERLQRCAEAAPEQETQHWVSVSVGDSDTEDDSDCFFEPNHLSHNLDSEILLIQNSLDIFDNSAEAAHSDRLARDSRTLQGASSKSSAPLTFSQSQPSQQTSHHAERETAVGFFLEKQWRTKNTSAFNPDRSLFALNEPELHKTAASRRIKEKWYICPFCGKSFDRVSHLQIHQRIHTGEKPYTCEMCGKSFSQRSNLRTHQRTHKEALS</sequence>
<keyword evidence="4 7" id="KW-0863">Zinc-finger</keyword>
<dbReference type="Ensembl" id="ENSPFOT00000026032.1">
    <property type="protein sequence ID" value="ENSPFOP00000023380.1"/>
    <property type="gene ID" value="ENSPFOG00000023496.1"/>
</dbReference>
<dbReference type="SMART" id="SM00355">
    <property type="entry name" value="ZnF_C2H2"/>
    <property type="match status" value="2"/>
</dbReference>
<reference evidence="10" key="2">
    <citation type="submission" date="2025-08" db="UniProtKB">
        <authorList>
            <consortium name="Ensembl"/>
        </authorList>
    </citation>
    <scope>IDENTIFICATION</scope>
</reference>
<dbReference type="InterPro" id="IPR050331">
    <property type="entry name" value="Zinc_finger"/>
</dbReference>
<dbReference type="OMA" id="DCFFEPK"/>
<dbReference type="PANTHER" id="PTHR16515">
    <property type="entry name" value="PR DOMAIN ZINC FINGER PROTEIN"/>
    <property type="match status" value="1"/>
</dbReference>
<evidence type="ECO:0000256" key="4">
    <source>
        <dbReference type="ARBA" id="ARBA00022771"/>
    </source>
</evidence>
<dbReference type="GO" id="GO:0005634">
    <property type="term" value="C:nucleus"/>
    <property type="evidence" value="ECO:0007669"/>
    <property type="project" value="UniProtKB-SubCell"/>
</dbReference>
<feature type="domain" description="C2H2-type" evidence="9">
    <location>
        <begin position="370"/>
        <end position="392"/>
    </location>
</feature>
<organism evidence="10 11">
    <name type="scientific">Poecilia formosa</name>
    <name type="common">Amazon molly</name>
    <name type="synonym">Limia formosa</name>
    <dbReference type="NCBI Taxonomy" id="48698"/>
    <lineage>
        <taxon>Eukaryota</taxon>
        <taxon>Metazoa</taxon>
        <taxon>Chordata</taxon>
        <taxon>Craniata</taxon>
        <taxon>Vertebrata</taxon>
        <taxon>Euteleostomi</taxon>
        <taxon>Actinopterygii</taxon>
        <taxon>Neopterygii</taxon>
        <taxon>Teleostei</taxon>
        <taxon>Neoteleostei</taxon>
        <taxon>Acanthomorphata</taxon>
        <taxon>Ovalentaria</taxon>
        <taxon>Atherinomorphae</taxon>
        <taxon>Cyprinodontiformes</taxon>
        <taxon>Poeciliidae</taxon>
        <taxon>Poeciliinae</taxon>
        <taxon>Poecilia</taxon>
    </lineage>
</organism>
<evidence type="ECO:0000256" key="2">
    <source>
        <dbReference type="ARBA" id="ARBA00022723"/>
    </source>
</evidence>